<name>A0ABD4YTK2_9BURK</name>
<comment type="caution">
    <text evidence="1">The sequence shown here is derived from an EMBL/GenBank/DDBJ whole genome shotgun (WGS) entry which is preliminary data.</text>
</comment>
<reference evidence="1 2" key="1">
    <citation type="submission" date="2022-09" db="EMBL/GenBank/DDBJ databases">
        <title>Intensive care unit water sources are persistently colonized with multi-drug resistant bacteria and are the site of extensive horizontal gene transfer of antibiotic resistance genes.</title>
        <authorList>
            <person name="Diorio-Toth L."/>
        </authorList>
    </citation>
    <scope>NUCLEOTIDE SEQUENCE [LARGE SCALE GENOMIC DNA]</scope>
    <source>
        <strain evidence="1 2">GD03967</strain>
    </source>
</reference>
<evidence type="ECO:0008006" key="3">
    <source>
        <dbReference type="Google" id="ProtNLM"/>
    </source>
</evidence>
<dbReference type="InterPro" id="IPR054441">
    <property type="entry name" value="Gp28-like"/>
</dbReference>
<dbReference type="Pfam" id="PF22755">
    <property type="entry name" value="E217_gp28"/>
    <property type="match status" value="1"/>
</dbReference>
<dbReference type="EMBL" id="JAOBZK010000007">
    <property type="protein sequence ID" value="MDH1177931.1"/>
    <property type="molecule type" value="Genomic_DNA"/>
</dbReference>
<evidence type="ECO:0000313" key="2">
    <source>
        <dbReference type="Proteomes" id="UP001158644"/>
    </source>
</evidence>
<evidence type="ECO:0000313" key="1">
    <source>
        <dbReference type="EMBL" id="MDH1177931.1"/>
    </source>
</evidence>
<proteinExistence type="predicted"/>
<sequence length="123" mass="13585">MIPGINLLGLAASVIAQQAPVWLKFKGRTENARGQWVVEYEPPQPIQGSWQPVGESTIRDLGLDTAKRYFNLYTSHPVENVQRGAAPDQLIYGGRRHDVVGGADWYTQDGWRGILCVDVGPVV</sequence>
<protein>
    <recommendedName>
        <fullName evidence="3">Phage protein</fullName>
    </recommendedName>
</protein>
<dbReference type="AlphaFoldDB" id="A0ABD4YTK2"/>
<accession>A0ABD4YTK2</accession>
<dbReference type="RefSeq" id="WP_279990284.1">
    <property type="nucleotide sequence ID" value="NZ_JAOBZK010000007.1"/>
</dbReference>
<dbReference type="Proteomes" id="UP001158644">
    <property type="component" value="Unassembled WGS sequence"/>
</dbReference>
<organism evidence="1 2">
    <name type="scientific">Achromobacter mucicolens</name>
    <dbReference type="NCBI Taxonomy" id="1389922"/>
    <lineage>
        <taxon>Bacteria</taxon>
        <taxon>Pseudomonadati</taxon>
        <taxon>Pseudomonadota</taxon>
        <taxon>Betaproteobacteria</taxon>
        <taxon>Burkholderiales</taxon>
        <taxon>Alcaligenaceae</taxon>
        <taxon>Achromobacter</taxon>
    </lineage>
</organism>
<gene>
    <name evidence="1" type="ORF">N5C72_07585</name>
</gene>